<dbReference type="EMBL" id="CM055109">
    <property type="protein sequence ID" value="KAJ7522913.1"/>
    <property type="molecule type" value="Genomic_DNA"/>
</dbReference>
<evidence type="ECO:0000313" key="1">
    <source>
        <dbReference type="EMBL" id="KAJ7522913.1"/>
    </source>
</evidence>
<gene>
    <name evidence="1" type="ORF">O6H91_18G031100</name>
</gene>
<keyword evidence="2" id="KW-1185">Reference proteome</keyword>
<proteinExistence type="predicted"/>
<evidence type="ECO:0000313" key="2">
    <source>
        <dbReference type="Proteomes" id="UP001162992"/>
    </source>
</evidence>
<name>A0ACC2AZC0_DIPCM</name>
<organism evidence="1 2">
    <name type="scientific">Diphasiastrum complanatum</name>
    <name type="common">Issler's clubmoss</name>
    <name type="synonym">Lycopodium complanatum</name>
    <dbReference type="NCBI Taxonomy" id="34168"/>
    <lineage>
        <taxon>Eukaryota</taxon>
        <taxon>Viridiplantae</taxon>
        <taxon>Streptophyta</taxon>
        <taxon>Embryophyta</taxon>
        <taxon>Tracheophyta</taxon>
        <taxon>Lycopodiopsida</taxon>
        <taxon>Lycopodiales</taxon>
        <taxon>Lycopodiaceae</taxon>
        <taxon>Lycopodioideae</taxon>
        <taxon>Diphasiastrum</taxon>
    </lineage>
</organism>
<comment type="caution">
    <text evidence="1">The sequence shown here is derived from an EMBL/GenBank/DDBJ whole genome shotgun (WGS) entry which is preliminary data.</text>
</comment>
<sequence>MMETIKRLMKSRWLLIAVGIWIQCTGGSSYNFGLYSQQMKSRLQYDQKSLDTIGFFKDIGANVGVISGLLYNVVPPWCVIAIGILQNSFGYVMMWLAVENRIPSPAHWQMCLYMLIAANGQTYLNTAVVVTCVKTFPLSRGIIVGLMKGFLGLSGAILAQIYHALYADKQGSYYLLMVSWLPALIDLSMMLIISPQSTLEYPNEKSILNRFSAIALTLAVYLAGVIILEDVMSVIKLVSVTACIIMLLILLTPLGAAIMSELEYEEFMHKHVAKTVHSECIGASKEVFHENVPQEDDNAQDIHPFIQASQTHSPLFTRGGHNINLHPPSINPLSSENSLSEGTISILTKNGKNYAKLSDYRTGEAYTLQKALLSGHFWLLVVTTACGMGSGLTAINNISQLGLSLGYSQWNITTFVSLLSIWNFLGRFGAGFVSEQFLHSKGIPRPAFIAIALAIMCLGHLIIASAQPGALYIGLVVVGICYGSQWSLMPATTSEIFGLQHFGTLFNTIAIASPIGSYLLSVRLAGYIYDQEARKEHGDHVTVQLRSPLSELISPQEQSCHGAHCFRLTFIIMAIVCLFGCGIATILTARTKGFYKEIFEKLHEQRKERERDA</sequence>
<reference evidence="2" key="1">
    <citation type="journal article" date="2024" name="Proc. Natl. Acad. Sci. U.S.A.">
        <title>Extraordinary preservation of gene collinearity over three hundred million years revealed in homosporous lycophytes.</title>
        <authorList>
            <person name="Li C."/>
            <person name="Wickell D."/>
            <person name="Kuo L.Y."/>
            <person name="Chen X."/>
            <person name="Nie B."/>
            <person name="Liao X."/>
            <person name="Peng D."/>
            <person name="Ji J."/>
            <person name="Jenkins J."/>
            <person name="Williams M."/>
            <person name="Shu S."/>
            <person name="Plott C."/>
            <person name="Barry K."/>
            <person name="Rajasekar S."/>
            <person name="Grimwood J."/>
            <person name="Han X."/>
            <person name="Sun S."/>
            <person name="Hou Z."/>
            <person name="He W."/>
            <person name="Dai G."/>
            <person name="Sun C."/>
            <person name="Schmutz J."/>
            <person name="Leebens-Mack J.H."/>
            <person name="Li F.W."/>
            <person name="Wang L."/>
        </authorList>
    </citation>
    <scope>NUCLEOTIDE SEQUENCE [LARGE SCALE GENOMIC DNA]</scope>
    <source>
        <strain evidence="2">cv. PW_Plant_1</strain>
    </source>
</reference>
<dbReference type="Proteomes" id="UP001162992">
    <property type="component" value="Chromosome 18"/>
</dbReference>
<protein>
    <submittedName>
        <fullName evidence="1">Uncharacterized protein</fullName>
    </submittedName>
</protein>
<accession>A0ACC2AZC0</accession>